<keyword evidence="9 13" id="KW-0234">DNA repair</keyword>
<dbReference type="GO" id="GO:0003677">
    <property type="term" value="F:DNA binding"/>
    <property type="evidence" value="ECO:0007669"/>
    <property type="project" value="UniProtKB-UniRule"/>
</dbReference>
<evidence type="ECO:0000256" key="2">
    <source>
        <dbReference type="ARBA" id="ARBA00008533"/>
    </source>
</evidence>
<dbReference type="Proteomes" id="UP000235731">
    <property type="component" value="Unassembled WGS sequence"/>
</dbReference>
<dbReference type="SMART" id="SM00487">
    <property type="entry name" value="DEXDc"/>
    <property type="match status" value="1"/>
</dbReference>
<comment type="domain">
    <text evidence="13">The beta-hairpin motif is involved in DNA binding.</text>
</comment>
<comment type="caution">
    <text evidence="19">The sequence shown here is derived from an EMBL/GenBank/DDBJ whole genome shotgun (WGS) entry which is preliminary data.</text>
</comment>
<evidence type="ECO:0000259" key="16">
    <source>
        <dbReference type="PROSITE" id="PS50151"/>
    </source>
</evidence>
<dbReference type="PROSITE" id="PS51192">
    <property type="entry name" value="HELICASE_ATP_BIND_1"/>
    <property type="match status" value="1"/>
</dbReference>
<dbReference type="PANTHER" id="PTHR24029">
    <property type="entry name" value="UVRABC SYSTEM PROTEIN B"/>
    <property type="match status" value="1"/>
</dbReference>
<dbReference type="PANTHER" id="PTHR24029:SF0">
    <property type="entry name" value="UVRABC SYSTEM PROTEIN B"/>
    <property type="match status" value="1"/>
</dbReference>
<dbReference type="InterPro" id="IPR004807">
    <property type="entry name" value="UvrB"/>
</dbReference>
<comment type="subcellular location">
    <subcellularLocation>
        <location evidence="1 13 14">Cytoplasm</location>
    </subcellularLocation>
</comment>
<keyword evidence="10 13" id="KW-0742">SOS response</keyword>
<name>A0A2N7PJI4_9BACT</name>
<sequence>MEILIPKREADFRLKADFEPRGDQPKAIAELSEGIKKGLKHQVLLGVTGSGKTFTMAHVIARVKKPTLIIAPNKTLAAQLYNEFKKLFPENAVEYFVSYYDYYQPEAYVPETDTYIEKDASINDFIDRLRHSATTSVLTRRDVIVVASVSCIYGLGAPHEYFSKHLYLQKGHRIRRDELLRSLVTMHYQRVESDFTRGTFRVRGDLIEIFPANEEKRAVRISLLGAEIEDIKIIDPFRGKVLGKVQDVLIFPASHYITSESNLSRIIQEIKKELKERVEYFKSQGLYLFAERLEKRTLYDLEMLEETGYCKGIENYSRYLDGRKPGEPPYTLLDYFPDDFLLFIDESHITVPQIRGMYRGDRSRKEKLVEYGFRLPSALDNRPLTFEEFEERVNQVIYVSATPGDYEIEKAEGRVVEQIIRPTGLLDPKIEVRPSTNQVEDLYFEIKKRVEKEERVLVCTLTKRMAEELTDYYKELGLKACYLHSDLKTIERARIIRDLRKGVHDVLIGINLLREGLDLPEVSLVAILDADKEGFLRSARSLIQTMGRAARNVHGTAILYAEKMTPAMEKAIYETERRRKIQEEYNKKHGITPQTIIKSLEDPLMKMVEADYVDLERIVEIDEAFKSLEELRAEIDRVEKEMKEAAKNYEFERAAILRDRLFSLKQLALKWT</sequence>
<dbReference type="InterPro" id="IPR001650">
    <property type="entry name" value="Helicase_C-like"/>
</dbReference>
<keyword evidence="8 13" id="KW-0267">Excision nuclease</keyword>
<dbReference type="SUPFAM" id="SSF46600">
    <property type="entry name" value="C-terminal UvrC-binding domain of UvrB"/>
    <property type="match status" value="1"/>
</dbReference>
<dbReference type="NCBIfam" id="NF003673">
    <property type="entry name" value="PRK05298.1"/>
    <property type="match status" value="1"/>
</dbReference>
<evidence type="ECO:0000256" key="11">
    <source>
        <dbReference type="ARBA" id="ARBA00026033"/>
    </source>
</evidence>
<keyword evidence="5 13" id="KW-0227">DNA damage</keyword>
<evidence type="ECO:0000256" key="14">
    <source>
        <dbReference type="RuleBase" id="RU003587"/>
    </source>
</evidence>
<dbReference type="InterPro" id="IPR027417">
    <property type="entry name" value="P-loop_NTPase"/>
</dbReference>
<dbReference type="GO" id="GO:0016887">
    <property type="term" value="F:ATP hydrolysis activity"/>
    <property type="evidence" value="ECO:0007669"/>
    <property type="project" value="InterPro"/>
</dbReference>
<evidence type="ECO:0000256" key="13">
    <source>
        <dbReference type="HAMAP-Rule" id="MF_00204"/>
    </source>
</evidence>
<dbReference type="Pfam" id="PF00271">
    <property type="entry name" value="Helicase_C"/>
    <property type="match status" value="1"/>
</dbReference>
<dbReference type="GO" id="GO:0006289">
    <property type="term" value="P:nucleotide-excision repair"/>
    <property type="evidence" value="ECO:0007669"/>
    <property type="project" value="UniProtKB-UniRule"/>
</dbReference>
<evidence type="ECO:0000256" key="7">
    <source>
        <dbReference type="ARBA" id="ARBA00022840"/>
    </source>
</evidence>
<dbReference type="Pfam" id="PF02151">
    <property type="entry name" value="UVR"/>
    <property type="match status" value="1"/>
</dbReference>
<keyword evidence="3 13" id="KW-0963">Cytoplasm</keyword>
<keyword evidence="4 13" id="KW-0547">Nucleotide-binding</keyword>
<dbReference type="InterPro" id="IPR014001">
    <property type="entry name" value="Helicase_ATP-bd"/>
</dbReference>
<evidence type="ECO:0000313" key="20">
    <source>
        <dbReference type="Proteomes" id="UP000235731"/>
    </source>
</evidence>
<evidence type="ECO:0000256" key="4">
    <source>
        <dbReference type="ARBA" id="ARBA00022741"/>
    </source>
</evidence>
<proteinExistence type="inferred from homology"/>
<organism evidence="19 20">
    <name type="scientific">Caldimicrobium thiodismutans</name>
    <dbReference type="NCBI Taxonomy" id="1653476"/>
    <lineage>
        <taxon>Bacteria</taxon>
        <taxon>Pseudomonadati</taxon>
        <taxon>Thermodesulfobacteriota</taxon>
        <taxon>Thermodesulfobacteria</taxon>
        <taxon>Thermodesulfobacteriales</taxon>
        <taxon>Thermodesulfobacteriaceae</taxon>
        <taxon>Caldimicrobium</taxon>
    </lineage>
</organism>
<evidence type="ECO:0000256" key="1">
    <source>
        <dbReference type="ARBA" id="ARBA00004496"/>
    </source>
</evidence>
<evidence type="ECO:0000256" key="10">
    <source>
        <dbReference type="ARBA" id="ARBA00023236"/>
    </source>
</evidence>
<dbReference type="InterPro" id="IPR036876">
    <property type="entry name" value="UVR_dom_sf"/>
</dbReference>
<evidence type="ECO:0000259" key="17">
    <source>
        <dbReference type="PROSITE" id="PS51192"/>
    </source>
</evidence>
<dbReference type="PROSITE" id="PS50151">
    <property type="entry name" value="UVR"/>
    <property type="match status" value="1"/>
</dbReference>
<evidence type="ECO:0000256" key="12">
    <source>
        <dbReference type="ARBA" id="ARBA00029504"/>
    </source>
</evidence>
<dbReference type="InterPro" id="IPR024759">
    <property type="entry name" value="UvrB_YAD/RRR_dom"/>
</dbReference>
<reference evidence="19 20" key="1">
    <citation type="submission" date="2018-01" db="EMBL/GenBank/DDBJ databases">
        <title>Metagenomic assembled genomes from two thermal pools in the Uzon Caldera, Kamchatka, Russia.</title>
        <authorList>
            <person name="Wilkins L."/>
            <person name="Ettinger C."/>
        </authorList>
    </citation>
    <scope>NUCLEOTIDE SEQUENCE [LARGE SCALE GENOMIC DNA]</scope>
    <source>
        <strain evidence="19">ZAV-15</strain>
    </source>
</reference>
<dbReference type="InterPro" id="IPR006935">
    <property type="entry name" value="Helicase/UvrB_N"/>
</dbReference>
<dbReference type="Pfam" id="PF04851">
    <property type="entry name" value="ResIII"/>
    <property type="match status" value="1"/>
</dbReference>
<dbReference type="InterPro" id="IPR001943">
    <property type="entry name" value="UVR_dom"/>
</dbReference>
<dbReference type="PROSITE" id="PS51194">
    <property type="entry name" value="HELICASE_CTER"/>
    <property type="match status" value="1"/>
</dbReference>
<dbReference type="Pfam" id="PF17757">
    <property type="entry name" value="UvrB_inter"/>
    <property type="match status" value="1"/>
</dbReference>
<dbReference type="GO" id="GO:0009380">
    <property type="term" value="C:excinuclease repair complex"/>
    <property type="evidence" value="ECO:0007669"/>
    <property type="project" value="InterPro"/>
</dbReference>
<keyword evidence="15" id="KW-0175">Coiled coil</keyword>
<dbReference type="CDD" id="cd18790">
    <property type="entry name" value="SF2_C_UvrB"/>
    <property type="match status" value="1"/>
</dbReference>
<comment type="subunit">
    <text evidence="11 13 14">Forms a heterotetramer with UvrA during the search for lesions. Interacts with UvrC in an incision complex.</text>
</comment>
<comment type="similarity">
    <text evidence="2 13 14">Belongs to the UvrB family.</text>
</comment>
<dbReference type="AlphaFoldDB" id="A0A2N7PJI4"/>
<accession>A0A2N7PJI4</accession>
<feature type="domain" description="UVR" evidence="16">
    <location>
        <begin position="632"/>
        <end position="667"/>
    </location>
</feature>
<feature type="short sequence motif" description="Beta-hairpin" evidence="13">
    <location>
        <begin position="99"/>
        <end position="122"/>
    </location>
</feature>
<dbReference type="NCBIfam" id="TIGR00631">
    <property type="entry name" value="uvrb"/>
    <property type="match status" value="1"/>
</dbReference>
<feature type="binding site" evidence="13">
    <location>
        <begin position="46"/>
        <end position="53"/>
    </location>
    <ligand>
        <name>ATP</name>
        <dbReference type="ChEBI" id="CHEBI:30616"/>
    </ligand>
</feature>
<protein>
    <recommendedName>
        <fullName evidence="12 13">UvrABC system protein B</fullName>
        <shortName evidence="13">Protein UvrB</shortName>
    </recommendedName>
    <alternativeName>
        <fullName evidence="13">Excinuclease ABC subunit B</fullName>
    </alternativeName>
</protein>
<keyword evidence="7 13" id="KW-0067">ATP-binding</keyword>
<dbReference type="GO" id="GO:0009432">
    <property type="term" value="P:SOS response"/>
    <property type="evidence" value="ECO:0007669"/>
    <property type="project" value="UniProtKB-UniRule"/>
</dbReference>
<dbReference type="Pfam" id="PF12344">
    <property type="entry name" value="UvrB"/>
    <property type="match status" value="1"/>
</dbReference>
<dbReference type="GO" id="GO:0009381">
    <property type="term" value="F:excinuclease ABC activity"/>
    <property type="evidence" value="ECO:0007669"/>
    <property type="project" value="UniProtKB-UniRule"/>
</dbReference>
<evidence type="ECO:0000256" key="6">
    <source>
        <dbReference type="ARBA" id="ARBA00022769"/>
    </source>
</evidence>
<dbReference type="GO" id="GO:0005737">
    <property type="term" value="C:cytoplasm"/>
    <property type="evidence" value="ECO:0007669"/>
    <property type="project" value="UniProtKB-SubCell"/>
</dbReference>
<feature type="domain" description="Helicase C-terminal" evidence="18">
    <location>
        <begin position="438"/>
        <end position="604"/>
    </location>
</feature>
<evidence type="ECO:0000313" key="19">
    <source>
        <dbReference type="EMBL" id="PMP62872.1"/>
    </source>
</evidence>
<dbReference type="GO" id="GO:0005524">
    <property type="term" value="F:ATP binding"/>
    <property type="evidence" value="ECO:0007669"/>
    <property type="project" value="UniProtKB-UniRule"/>
</dbReference>
<evidence type="ECO:0000256" key="8">
    <source>
        <dbReference type="ARBA" id="ARBA00022881"/>
    </source>
</evidence>
<dbReference type="CDD" id="cd17916">
    <property type="entry name" value="DEXHc_UvrB"/>
    <property type="match status" value="1"/>
</dbReference>
<dbReference type="Gene3D" id="4.10.860.10">
    <property type="entry name" value="UVR domain"/>
    <property type="match status" value="1"/>
</dbReference>
<evidence type="ECO:0000256" key="3">
    <source>
        <dbReference type="ARBA" id="ARBA00022490"/>
    </source>
</evidence>
<dbReference type="Gene3D" id="3.40.50.300">
    <property type="entry name" value="P-loop containing nucleotide triphosphate hydrolases"/>
    <property type="match status" value="3"/>
</dbReference>
<comment type="function">
    <text evidence="13">The UvrABC repair system catalyzes the recognition and processing of DNA lesions. A damage recognition complex composed of 2 UvrA and 2 UvrB subunits scans DNA for abnormalities. Upon binding of the UvrA(2)B(2) complex to a putative damaged site, the DNA wraps around one UvrB monomer. DNA wrap is dependent on ATP binding by UvrB and probably causes local melting of the DNA helix, facilitating insertion of UvrB beta-hairpin between the DNA strands. Then UvrB probes one DNA strand for the presence of a lesion. If a lesion is found the UvrA subunits dissociate and the UvrB-DNA preincision complex is formed. This complex is subsequently bound by UvrC and the second UvrB is released. If no lesion is found, the DNA wraps around the other UvrB subunit that will check the other stand for damage.</text>
</comment>
<feature type="domain" description="Helicase ATP-binding" evidence="17">
    <location>
        <begin position="33"/>
        <end position="246"/>
    </location>
</feature>
<dbReference type="HAMAP" id="MF_00204">
    <property type="entry name" value="UvrB"/>
    <property type="match status" value="1"/>
</dbReference>
<dbReference type="InterPro" id="IPR041471">
    <property type="entry name" value="UvrB_inter"/>
</dbReference>
<evidence type="ECO:0000256" key="5">
    <source>
        <dbReference type="ARBA" id="ARBA00022763"/>
    </source>
</evidence>
<dbReference type="EMBL" id="PNIE01000052">
    <property type="protein sequence ID" value="PMP62872.1"/>
    <property type="molecule type" value="Genomic_DNA"/>
</dbReference>
<dbReference type="SMART" id="SM00490">
    <property type="entry name" value="HELICc"/>
    <property type="match status" value="1"/>
</dbReference>
<evidence type="ECO:0000256" key="15">
    <source>
        <dbReference type="SAM" id="Coils"/>
    </source>
</evidence>
<evidence type="ECO:0000256" key="9">
    <source>
        <dbReference type="ARBA" id="ARBA00023204"/>
    </source>
</evidence>
<evidence type="ECO:0000259" key="18">
    <source>
        <dbReference type="PROSITE" id="PS51194"/>
    </source>
</evidence>
<feature type="coiled-coil region" evidence="15">
    <location>
        <begin position="621"/>
        <end position="655"/>
    </location>
</feature>
<keyword evidence="6 13" id="KW-0228">DNA excision</keyword>
<gene>
    <name evidence="13" type="primary">uvrB</name>
    <name evidence="19" type="ORF">C0197_03745</name>
</gene>
<dbReference type="SUPFAM" id="SSF52540">
    <property type="entry name" value="P-loop containing nucleoside triphosphate hydrolases"/>
    <property type="match status" value="2"/>
</dbReference>